<dbReference type="GO" id="GO:0046872">
    <property type="term" value="F:metal ion binding"/>
    <property type="evidence" value="ECO:0007669"/>
    <property type="project" value="InterPro"/>
</dbReference>
<dbReference type="GO" id="GO:0005524">
    <property type="term" value="F:ATP binding"/>
    <property type="evidence" value="ECO:0007669"/>
    <property type="project" value="UniProtKB-UniRule"/>
</dbReference>
<evidence type="ECO:0000256" key="1">
    <source>
        <dbReference type="PROSITE-ProRule" id="PRU00409"/>
    </source>
</evidence>
<dbReference type="RefSeq" id="WP_229727477.1">
    <property type="nucleotide sequence ID" value="NZ_BMOK01000003.1"/>
</dbReference>
<comment type="caution">
    <text evidence="3">The sequence shown here is derived from an EMBL/GenBank/DDBJ whole genome shotgun (WGS) entry which is preliminary data.</text>
</comment>
<sequence>MELSGKQFCMVSDKEQTLQTLQLNHVPSVELVDPKTSTYPIIGRKYGHHSGKDLSIVHTEEQAIDEEFDFFTKLYAFEKEYCLEVEGLAVKSVRIAAGQQVIFYEVPIRTEVFGWNWQKIEVSSIPTDWLDIAIRALYVTGLANGFVKMGMLSGESVIVTDINDANTLYKDSVTKPNVPFTMGADVELMLSCDHELLPASTFFPLKGSVGCDERQIEQDSGEYALAEIRPKEAKTPQELFKHIKALIIEASELAPYENVELLAGSMPFSGYQCGGHIHFGIPISLSLLRALDYFLAIPVAMIENPRTARLRRKTKHGGLGRFRKKPYGFEYISLSSWVIDPELTLAILCLASLVATHHVELESQVLFHPLVQRAYYQGNHILLKQLWSEIKATLIKTASYPLYKSELSYLFEAIEKGYSYPESSDIRWNWGITPTKQLYEPGLTIQIPKKTRERYKLKDGVTTYVCAGKRISPAVVRAYPFSFRYSNMVQLSKALREKLVLPKEWNPKVTAEKGVITLGPIIGILAARPFDRQKTYFQHLCRLANEKQMLVYIFEPHDIDWDQQVIKGTAINGDGLFPFPAVIYDRFFLGGEKKADIDQVRAKLQSVYHIPFINSMTLFYLTGNKWDCHQVLLKNHEEILPETRLLQNASDITEMLDRYGEIFLKPVGGALGTGVIRVIRRPTGIFLMDMKQKFLRQLTNMDELFTIVTPLLSKNTYLIQEGIRRKQFNGMNLEIRVYMQKSGQQKWFRTGMVTRLTSEDVLTEETETNLRISKVLKHLYADPAERHYILTQLAVISRNIVTTIENEVGPFGELAVDLCIDQYNAIKLLEINSKPDNLFAQIRAYRLRNLAGIRLLNYAASLAGYDYEDHQI</sequence>
<evidence type="ECO:0000313" key="4">
    <source>
        <dbReference type="Proteomes" id="UP000654670"/>
    </source>
</evidence>
<protein>
    <recommendedName>
        <fullName evidence="2">ATP-grasp domain-containing protein</fullName>
    </recommendedName>
</protein>
<dbReference type="Proteomes" id="UP000654670">
    <property type="component" value="Unassembled WGS sequence"/>
</dbReference>
<dbReference type="Pfam" id="PF14395">
    <property type="entry name" value="COOH-NH2_lig"/>
    <property type="match status" value="1"/>
</dbReference>
<name>A0A917W0P6_9BACL</name>
<dbReference type="SUPFAM" id="SSF56059">
    <property type="entry name" value="Glutathione synthetase ATP-binding domain-like"/>
    <property type="match status" value="1"/>
</dbReference>
<proteinExistence type="predicted"/>
<gene>
    <name evidence="3" type="ORF">GCM10007968_09810</name>
</gene>
<accession>A0A917W0P6</accession>
<reference evidence="3" key="2">
    <citation type="submission" date="2020-09" db="EMBL/GenBank/DDBJ databases">
        <authorList>
            <person name="Sun Q."/>
            <person name="Ohkuma M."/>
        </authorList>
    </citation>
    <scope>NUCLEOTIDE SEQUENCE</scope>
    <source>
        <strain evidence="3">JCM 15325</strain>
    </source>
</reference>
<dbReference type="EMBL" id="BMOK01000003">
    <property type="protein sequence ID" value="GGL47725.1"/>
    <property type="molecule type" value="Genomic_DNA"/>
</dbReference>
<dbReference type="InterPro" id="IPR026838">
    <property type="entry name" value="YheC/D"/>
</dbReference>
<dbReference type="InterPro" id="IPR011761">
    <property type="entry name" value="ATP-grasp"/>
</dbReference>
<keyword evidence="4" id="KW-1185">Reference proteome</keyword>
<evidence type="ECO:0000313" key="3">
    <source>
        <dbReference type="EMBL" id="GGL47725.1"/>
    </source>
</evidence>
<keyword evidence="1" id="KW-0547">Nucleotide-binding</keyword>
<dbReference type="Pfam" id="PF14398">
    <property type="entry name" value="ATPgrasp_YheCD"/>
    <property type="match status" value="1"/>
</dbReference>
<reference evidence="3" key="1">
    <citation type="journal article" date="2014" name="Int. J. Syst. Evol. Microbiol.">
        <title>Complete genome sequence of Corynebacterium casei LMG S-19264T (=DSM 44701T), isolated from a smear-ripened cheese.</title>
        <authorList>
            <consortium name="US DOE Joint Genome Institute (JGI-PGF)"/>
            <person name="Walter F."/>
            <person name="Albersmeier A."/>
            <person name="Kalinowski J."/>
            <person name="Ruckert C."/>
        </authorList>
    </citation>
    <scope>NUCLEOTIDE SEQUENCE</scope>
    <source>
        <strain evidence="3">JCM 15325</strain>
    </source>
</reference>
<dbReference type="AlphaFoldDB" id="A0A917W0P6"/>
<dbReference type="PROSITE" id="PS50975">
    <property type="entry name" value="ATP_GRASP"/>
    <property type="match status" value="1"/>
</dbReference>
<feature type="domain" description="ATP-grasp" evidence="2">
    <location>
        <begin position="630"/>
        <end position="864"/>
    </location>
</feature>
<keyword evidence="1" id="KW-0067">ATP-binding</keyword>
<dbReference type="InterPro" id="IPR025681">
    <property type="entry name" value="COOH-NH2_lig"/>
</dbReference>
<evidence type="ECO:0000259" key="2">
    <source>
        <dbReference type="PROSITE" id="PS50975"/>
    </source>
</evidence>
<organism evidence="3 4">
    <name type="scientific">Sporolactobacillus putidus</name>
    <dbReference type="NCBI Taxonomy" id="492735"/>
    <lineage>
        <taxon>Bacteria</taxon>
        <taxon>Bacillati</taxon>
        <taxon>Bacillota</taxon>
        <taxon>Bacilli</taxon>
        <taxon>Bacillales</taxon>
        <taxon>Sporolactobacillaceae</taxon>
        <taxon>Sporolactobacillus</taxon>
    </lineage>
</organism>